<feature type="non-terminal residue" evidence="1">
    <location>
        <position position="197"/>
    </location>
</feature>
<feature type="non-terminal residue" evidence="1">
    <location>
        <position position="1"/>
    </location>
</feature>
<organism evidence="1 2">
    <name type="scientific">Meganyctiphanes norvegica</name>
    <name type="common">Northern krill</name>
    <name type="synonym">Thysanopoda norvegica</name>
    <dbReference type="NCBI Taxonomy" id="48144"/>
    <lineage>
        <taxon>Eukaryota</taxon>
        <taxon>Metazoa</taxon>
        <taxon>Ecdysozoa</taxon>
        <taxon>Arthropoda</taxon>
        <taxon>Crustacea</taxon>
        <taxon>Multicrustacea</taxon>
        <taxon>Malacostraca</taxon>
        <taxon>Eumalacostraca</taxon>
        <taxon>Eucarida</taxon>
        <taxon>Euphausiacea</taxon>
        <taxon>Euphausiidae</taxon>
        <taxon>Meganyctiphanes</taxon>
    </lineage>
</organism>
<evidence type="ECO:0000313" key="1">
    <source>
        <dbReference type="EMBL" id="CAL4148440.1"/>
    </source>
</evidence>
<sequence>FHLFEVVSLSGSGLSEVSSASYTKTTDSSSSSSLHVPGLQALLAGTPSADNPAPASHRNPGASLLERLSAAQQQSSIKSNAAVTVGSSSSSSSSISTTSISAAIPTHQSSVLGGGSSAAAAVLRSDSGSGGPPPNINIASLNLPGLNVAGLQSLTANLGPGLQNVQVSIPGLAVPFSLSVNVPVSSTPVILSSPPPS</sequence>
<proteinExistence type="predicted"/>
<dbReference type="Proteomes" id="UP001497623">
    <property type="component" value="Unassembled WGS sequence"/>
</dbReference>
<dbReference type="AlphaFoldDB" id="A0AAV2RYP8"/>
<comment type="caution">
    <text evidence="1">The sequence shown here is derived from an EMBL/GenBank/DDBJ whole genome shotgun (WGS) entry which is preliminary data.</text>
</comment>
<name>A0AAV2RYP8_MEGNR</name>
<gene>
    <name evidence="1" type="ORF">MNOR_LOCUS30232</name>
</gene>
<keyword evidence="2" id="KW-1185">Reference proteome</keyword>
<protein>
    <submittedName>
        <fullName evidence="1">Uncharacterized protein</fullName>
    </submittedName>
</protein>
<reference evidence="1 2" key="1">
    <citation type="submission" date="2024-05" db="EMBL/GenBank/DDBJ databases">
        <authorList>
            <person name="Wallberg A."/>
        </authorList>
    </citation>
    <scope>NUCLEOTIDE SEQUENCE [LARGE SCALE GENOMIC DNA]</scope>
</reference>
<dbReference type="EMBL" id="CAXKWB010036532">
    <property type="protein sequence ID" value="CAL4148440.1"/>
    <property type="molecule type" value="Genomic_DNA"/>
</dbReference>
<accession>A0AAV2RYP8</accession>
<evidence type="ECO:0000313" key="2">
    <source>
        <dbReference type="Proteomes" id="UP001497623"/>
    </source>
</evidence>